<proteinExistence type="predicted"/>
<evidence type="ECO:0000313" key="2">
    <source>
        <dbReference type="EMBL" id="QRC95195.1"/>
    </source>
</evidence>
<accession>A0A7U2F1Y4</accession>
<dbReference type="EMBL" id="CP069027">
    <property type="protein sequence ID" value="QRC95195.1"/>
    <property type="molecule type" value="Genomic_DNA"/>
</dbReference>
<organism evidence="2 3">
    <name type="scientific">Phaeosphaeria nodorum (strain SN15 / ATCC MYA-4574 / FGSC 10173)</name>
    <name type="common">Glume blotch fungus</name>
    <name type="synonym">Parastagonospora nodorum</name>
    <dbReference type="NCBI Taxonomy" id="321614"/>
    <lineage>
        <taxon>Eukaryota</taxon>
        <taxon>Fungi</taxon>
        <taxon>Dikarya</taxon>
        <taxon>Ascomycota</taxon>
        <taxon>Pezizomycotina</taxon>
        <taxon>Dothideomycetes</taxon>
        <taxon>Pleosporomycetidae</taxon>
        <taxon>Pleosporales</taxon>
        <taxon>Pleosporineae</taxon>
        <taxon>Phaeosphaeriaceae</taxon>
        <taxon>Parastagonospora</taxon>
    </lineage>
</organism>
<dbReference type="VEuPathDB" id="FungiDB:JI435_431920"/>
<name>A0A7U2F1Y4_PHANO</name>
<reference evidence="3" key="1">
    <citation type="journal article" date="2021" name="BMC Genomics">
        <title>Chromosome-level genome assembly and manually-curated proteome of model necrotroph Parastagonospora nodorum Sn15 reveals a genome-wide trove of candidate effector homologs, and redundancy of virulence-related functions within an accessory chromosome.</title>
        <authorList>
            <person name="Bertazzoni S."/>
            <person name="Jones D.A.B."/>
            <person name="Phan H.T."/>
            <person name="Tan K.-C."/>
            <person name="Hane J.K."/>
        </authorList>
    </citation>
    <scope>NUCLEOTIDE SEQUENCE [LARGE SCALE GENOMIC DNA]</scope>
    <source>
        <strain evidence="3">SN15 / ATCC MYA-4574 / FGSC 10173)</strain>
    </source>
</reference>
<gene>
    <name evidence="2" type="ORF">JI435_431920</name>
</gene>
<feature type="compositionally biased region" description="Polar residues" evidence="1">
    <location>
        <begin position="46"/>
        <end position="72"/>
    </location>
</feature>
<evidence type="ECO:0000313" key="3">
    <source>
        <dbReference type="Proteomes" id="UP000663193"/>
    </source>
</evidence>
<feature type="region of interest" description="Disordered" evidence="1">
    <location>
        <begin position="43"/>
        <end position="77"/>
    </location>
</feature>
<protein>
    <submittedName>
        <fullName evidence="2">Uncharacterized protein</fullName>
    </submittedName>
</protein>
<keyword evidence="3" id="KW-1185">Reference proteome</keyword>
<evidence type="ECO:0000256" key="1">
    <source>
        <dbReference type="SAM" id="MobiDB-lite"/>
    </source>
</evidence>
<sequence length="134" mass="15137">MGPPWIVVNQLQQMLTQMQCGFHGPVDRMHSWQVLSLESRHFLPTSHGTNTGQDGDKQAQASPSFPRSNENSAILDPKKPCIAKQSSRLQLLFPNILIFSDRLPASHLLQLHPQIKHNLNSAPKRMRRSVPICE</sequence>
<dbReference type="Proteomes" id="UP000663193">
    <property type="component" value="Chromosome 5"/>
</dbReference>
<dbReference type="AlphaFoldDB" id="A0A7U2F1Y4"/>